<organism evidence="1">
    <name type="scientific">Capitella teleta</name>
    <name type="common">Polychaete worm</name>
    <dbReference type="NCBI Taxonomy" id="283909"/>
    <lineage>
        <taxon>Eukaryota</taxon>
        <taxon>Metazoa</taxon>
        <taxon>Spiralia</taxon>
        <taxon>Lophotrochozoa</taxon>
        <taxon>Annelida</taxon>
        <taxon>Polychaeta</taxon>
        <taxon>Sedentaria</taxon>
        <taxon>Scolecida</taxon>
        <taxon>Capitellidae</taxon>
        <taxon>Capitella</taxon>
    </lineage>
</organism>
<evidence type="ECO:0000313" key="1">
    <source>
        <dbReference type="EMBL" id="ELT96353.1"/>
    </source>
</evidence>
<reference evidence="3" key="1">
    <citation type="submission" date="2012-12" db="EMBL/GenBank/DDBJ databases">
        <authorList>
            <person name="Hellsten U."/>
            <person name="Grimwood J."/>
            <person name="Chapman J.A."/>
            <person name="Shapiro H."/>
            <person name="Aerts A."/>
            <person name="Otillar R.P."/>
            <person name="Terry A.Y."/>
            <person name="Boore J.L."/>
            <person name="Simakov O."/>
            <person name="Marletaz F."/>
            <person name="Cho S.-J."/>
            <person name="Edsinger-Gonzales E."/>
            <person name="Havlak P."/>
            <person name="Kuo D.-H."/>
            <person name="Larsson T."/>
            <person name="Lv J."/>
            <person name="Arendt D."/>
            <person name="Savage R."/>
            <person name="Osoegawa K."/>
            <person name="de Jong P."/>
            <person name="Lindberg D.R."/>
            <person name="Seaver E.C."/>
            <person name="Weisblat D.A."/>
            <person name="Putnam N.H."/>
            <person name="Grigoriev I.V."/>
            <person name="Rokhsar D.S."/>
        </authorList>
    </citation>
    <scope>NUCLEOTIDE SEQUENCE</scope>
    <source>
        <strain evidence="3">I ESC-2004</strain>
    </source>
</reference>
<dbReference type="EnsemblMetazoa" id="CapteT192566">
    <property type="protein sequence ID" value="CapteP192566"/>
    <property type="gene ID" value="CapteG192566"/>
</dbReference>
<evidence type="ECO:0000313" key="2">
    <source>
        <dbReference type="EnsemblMetazoa" id="CapteP192566"/>
    </source>
</evidence>
<dbReference type="HOGENOM" id="CLU_1791654_0_0_1"/>
<dbReference type="EMBL" id="AMQN01028124">
    <property type="status" value="NOT_ANNOTATED_CDS"/>
    <property type="molecule type" value="Genomic_DNA"/>
</dbReference>
<reference evidence="2" key="3">
    <citation type="submission" date="2015-06" db="UniProtKB">
        <authorList>
            <consortium name="EnsemblMetazoa"/>
        </authorList>
    </citation>
    <scope>IDENTIFICATION</scope>
</reference>
<dbReference type="Proteomes" id="UP000014760">
    <property type="component" value="Unassembled WGS sequence"/>
</dbReference>
<reference evidence="1 3" key="2">
    <citation type="journal article" date="2013" name="Nature">
        <title>Insights into bilaterian evolution from three spiralian genomes.</title>
        <authorList>
            <person name="Simakov O."/>
            <person name="Marletaz F."/>
            <person name="Cho S.J."/>
            <person name="Edsinger-Gonzales E."/>
            <person name="Havlak P."/>
            <person name="Hellsten U."/>
            <person name="Kuo D.H."/>
            <person name="Larsson T."/>
            <person name="Lv J."/>
            <person name="Arendt D."/>
            <person name="Savage R."/>
            <person name="Osoegawa K."/>
            <person name="de Jong P."/>
            <person name="Grimwood J."/>
            <person name="Chapman J.A."/>
            <person name="Shapiro H."/>
            <person name="Aerts A."/>
            <person name="Otillar R.P."/>
            <person name="Terry A.Y."/>
            <person name="Boore J.L."/>
            <person name="Grigoriev I.V."/>
            <person name="Lindberg D.R."/>
            <person name="Seaver E.C."/>
            <person name="Weisblat D.A."/>
            <person name="Putnam N.H."/>
            <person name="Rokhsar D.S."/>
        </authorList>
    </citation>
    <scope>NUCLEOTIDE SEQUENCE</scope>
    <source>
        <strain evidence="1 3">I ESC-2004</strain>
    </source>
</reference>
<accession>R7TR35</accession>
<feature type="non-terminal residue" evidence="1">
    <location>
        <position position="1"/>
    </location>
</feature>
<dbReference type="EMBL" id="KB308854">
    <property type="protein sequence ID" value="ELT96353.1"/>
    <property type="molecule type" value="Genomic_DNA"/>
</dbReference>
<name>R7TR35_CAPTE</name>
<dbReference type="AlphaFoldDB" id="R7TR35"/>
<keyword evidence="3" id="KW-1185">Reference proteome</keyword>
<evidence type="ECO:0000313" key="3">
    <source>
        <dbReference type="Proteomes" id="UP000014760"/>
    </source>
</evidence>
<protein>
    <submittedName>
        <fullName evidence="1 2">Uncharacterized protein</fullName>
    </submittedName>
</protein>
<proteinExistence type="predicted"/>
<sequence>SGDTCFCGNSYGRHGTSFQCTSECNSGDEGEICGGRLANSIWRVYEGRCDCTGEQWVGDLCDKCAPGFAGPNCTPLTPTTKDPENLTKSISTTTVTKKPTTFKPVTKPPVLSTVGDIVTQKFKFASRKVQELLLRDLKVIKTFVI</sequence>
<gene>
    <name evidence="1" type="ORF">CAPTEDRAFT_192566</name>
</gene>
<dbReference type="OrthoDB" id="6071159at2759"/>